<dbReference type="GO" id="GO:0016887">
    <property type="term" value="F:ATP hydrolysis activity"/>
    <property type="evidence" value="ECO:0007669"/>
    <property type="project" value="InterPro"/>
</dbReference>
<dbReference type="SUPFAM" id="SSF47240">
    <property type="entry name" value="Ferritin-like"/>
    <property type="match status" value="2"/>
</dbReference>
<dbReference type="InterPro" id="IPR009078">
    <property type="entry name" value="Ferritin-like_SF"/>
</dbReference>
<dbReference type="InterPro" id="IPR001757">
    <property type="entry name" value="P_typ_ATPase"/>
</dbReference>
<dbReference type="PRINTS" id="PR00943">
    <property type="entry name" value="CUATPASE"/>
</dbReference>
<dbReference type="SFLD" id="SFLDF00027">
    <property type="entry name" value="p-type_atpase"/>
    <property type="match status" value="1"/>
</dbReference>
<feature type="transmembrane region" description="Helical" evidence="11">
    <location>
        <begin position="189"/>
        <end position="208"/>
    </location>
</feature>
<dbReference type="SFLD" id="SFLDS00003">
    <property type="entry name" value="Haloacid_Dehalogenase"/>
    <property type="match status" value="1"/>
</dbReference>
<dbReference type="RefSeq" id="WP_183826296.1">
    <property type="nucleotide sequence ID" value="NZ_JACHEU010000001.1"/>
</dbReference>
<evidence type="ECO:0000256" key="6">
    <source>
        <dbReference type="ARBA" id="ARBA00022741"/>
    </source>
</evidence>
<dbReference type="GO" id="GO:0055070">
    <property type="term" value="P:copper ion homeostasis"/>
    <property type="evidence" value="ECO:0007669"/>
    <property type="project" value="TreeGrafter"/>
</dbReference>
<evidence type="ECO:0000256" key="1">
    <source>
        <dbReference type="ARBA" id="ARBA00004651"/>
    </source>
</evidence>
<dbReference type="PROSITE" id="PS00154">
    <property type="entry name" value="ATPASE_E1_E2"/>
    <property type="match status" value="1"/>
</dbReference>
<dbReference type="Gene3D" id="3.40.50.1000">
    <property type="entry name" value="HAD superfamily/HAD-like"/>
    <property type="match status" value="1"/>
</dbReference>
<dbReference type="GO" id="GO:0060003">
    <property type="term" value="P:copper ion export"/>
    <property type="evidence" value="ECO:0007669"/>
    <property type="project" value="UniProtKB-ARBA"/>
</dbReference>
<feature type="region of interest" description="Disordered" evidence="12">
    <location>
        <begin position="1"/>
        <end position="22"/>
    </location>
</feature>
<keyword evidence="6 11" id="KW-0547">Nucleotide-binding</keyword>
<feature type="transmembrane region" description="Helical" evidence="11">
    <location>
        <begin position="220"/>
        <end position="241"/>
    </location>
</feature>
<keyword evidence="5 11" id="KW-0479">Metal-binding</keyword>
<reference evidence="14 15" key="1">
    <citation type="submission" date="2020-08" db="EMBL/GenBank/DDBJ databases">
        <title>Genomic Encyclopedia of Type Strains, Phase IV (KMG-IV): sequencing the most valuable type-strain genomes for metagenomic binning, comparative biology and taxonomic classification.</title>
        <authorList>
            <person name="Goeker M."/>
        </authorList>
    </citation>
    <scope>NUCLEOTIDE SEQUENCE [LARGE SCALE GENOMIC DNA]</scope>
    <source>
        <strain evidence="14 15">DSM 11099</strain>
    </source>
</reference>
<comment type="subcellular location">
    <subcellularLocation>
        <location evidence="1">Cell membrane</location>
        <topology evidence="1">Multi-pass membrane protein</topology>
    </subcellularLocation>
</comment>
<keyword evidence="9 11" id="KW-1133">Transmembrane helix</keyword>
<feature type="compositionally biased region" description="Basic and acidic residues" evidence="12">
    <location>
        <begin position="1"/>
        <end position="16"/>
    </location>
</feature>
<dbReference type="InterPro" id="IPR059000">
    <property type="entry name" value="ATPase_P-type_domA"/>
</dbReference>
<evidence type="ECO:0000256" key="4">
    <source>
        <dbReference type="ARBA" id="ARBA00022692"/>
    </source>
</evidence>
<feature type="transmembrane region" description="Helical" evidence="11">
    <location>
        <begin position="474"/>
        <end position="497"/>
    </location>
</feature>
<dbReference type="Proteomes" id="UP000533306">
    <property type="component" value="Unassembled WGS sequence"/>
</dbReference>
<evidence type="ECO:0000313" key="15">
    <source>
        <dbReference type="Proteomes" id="UP000533306"/>
    </source>
</evidence>
<evidence type="ECO:0000256" key="7">
    <source>
        <dbReference type="ARBA" id="ARBA00022840"/>
    </source>
</evidence>
<dbReference type="InterPro" id="IPR027256">
    <property type="entry name" value="P-typ_ATPase_IB"/>
</dbReference>
<dbReference type="NCBIfam" id="TIGR01525">
    <property type="entry name" value="ATPase-IB_hvy"/>
    <property type="match status" value="1"/>
</dbReference>
<dbReference type="SFLD" id="SFLDG00002">
    <property type="entry name" value="C1.7:_P-type_atpase_like"/>
    <property type="match status" value="1"/>
</dbReference>
<proteinExistence type="inferred from homology"/>
<dbReference type="AlphaFoldDB" id="A0A7W9S054"/>
<dbReference type="InterPro" id="IPR023299">
    <property type="entry name" value="ATPase_P-typ_cyto_dom_N"/>
</dbReference>
<evidence type="ECO:0000256" key="9">
    <source>
        <dbReference type="ARBA" id="ARBA00022989"/>
    </source>
</evidence>
<keyword evidence="15" id="KW-1185">Reference proteome</keyword>
<dbReference type="InterPro" id="IPR018303">
    <property type="entry name" value="ATPase_P-typ_P_site"/>
</dbReference>
<dbReference type="Pfam" id="PF04945">
    <property type="entry name" value="YHS"/>
    <property type="match status" value="2"/>
</dbReference>
<evidence type="ECO:0000256" key="11">
    <source>
        <dbReference type="RuleBase" id="RU362081"/>
    </source>
</evidence>
<dbReference type="InterPro" id="IPR045800">
    <property type="entry name" value="HMBD"/>
</dbReference>
<comment type="similarity">
    <text evidence="2 11">Belongs to the cation transport ATPase (P-type) (TC 3.A.3) family. Type IB subfamily.</text>
</comment>
<dbReference type="Pfam" id="PF19335">
    <property type="entry name" value="HMBD"/>
    <property type="match status" value="1"/>
</dbReference>
<dbReference type="Pfam" id="PF00122">
    <property type="entry name" value="E1-E2_ATPase"/>
    <property type="match status" value="1"/>
</dbReference>
<dbReference type="PANTHER" id="PTHR43520:SF8">
    <property type="entry name" value="P-TYPE CU(+) TRANSPORTER"/>
    <property type="match status" value="1"/>
</dbReference>
<dbReference type="NCBIfam" id="TIGR01511">
    <property type="entry name" value="ATPase-IB1_Cu"/>
    <property type="match status" value="1"/>
</dbReference>
<evidence type="ECO:0000256" key="3">
    <source>
        <dbReference type="ARBA" id="ARBA00022475"/>
    </source>
</evidence>
<dbReference type="Pfam" id="PF00702">
    <property type="entry name" value="Hydrolase"/>
    <property type="match status" value="1"/>
</dbReference>
<evidence type="ECO:0000256" key="10">
    <source>
        <dbReference type="ARBA" id="ARBA00023136"/>
    </source>
</evidence>
<dbReference type="EMBL" id="JACHEU010000001">
    <property type="protein sequence ID" value="MBB6011450.1"/>
    <property type="molecule type" value="Genomic_DNA"/>
</dbReference>
<evidence type="ECO:0000313" key="14">
    <source>
        <dbReference type="EMBL" id="MBB6011450.1"/>
    </source>
</evidence>
<comment type="caution">
    <text evidence="14">The sequence shown here is derived from an EMBL/GenBank/DDBJ whole genome shotgun (WGS) entry which is preliminary data.</text>
</comment>
<dbReference type="InterPro" id="IPR023298">
    <property type="entry name" value="ATPase_P-typ_TM_dom_sf"/>
</dbReference>
<name>A0A7W9S054_9HYPH</name>
<dbReference type="SMART" id="SM00746">
    <property type="entry name" value="TRASH"/>
    <property type="match status" value="2"/>
</dbReference>
<feature type="transmembrane region" description="Helical" evidence="11">
    <location>
        <begin position="291"/>
        <end position="311"/>
    </location>
</feature>
<dbReference type="GO" id="GO:0005886">
    <property type="term" value="C:plasma membrane"/>
    <property type="evidence" value="ECO:0007669"/>
    <property type="project" value="UniProtKB-SubCell"/>
</dbReference>
<feature type="transmembrane region" description="Helical" evidence="11">
    <location>
        <begin position="253"/>
        <end position="276"/>
    </location>
</feature>
<feature type="transmembrane region" description="Helical" evidence="11">
    <location>
        <begin position="446"/>
        <end position="468"/>
    </location>
</feature>
<dbReference type="InterPro" id="IPR036412">
    <property type="entry name" value="HAD-like_sf"/>
</dbReference>
<feature type="domain" description="TRASH" evidence="13">
    <location>
        <begin position="40"/>
        <end position="78"/>
    </location>
</feature>
<keyword evidence="4 11" id="KW-0812">Transmembrane</keyword>
<keyword evidence="7 11" id="KW-0067">ATP-binding</keyword>
<dbReference type="SUPFAM" id="SSF56784">
    <property type="entry name" value="HAD-like"/>
    <property type="match status" value="1"/>
</dbReference>
<feature type="transmembrane region" description="Helical" evidence="11">
    <location>
        <begin position="815"/>
        <end position="837"/>
    </location>
</feature>
<dbReference type="InterPro" id="IPR011017">
    <property type="entry name" value="TRASH_dom"/>
</dbReference>
<sequence length="844" mass="89349">MAHSDHTHNHSHNHGDHVHKKGGSCCSGSAPAQTQTLVRDPVCGMTVDPQAGKPSHEHAGHTYHFCCEGCRTKFAADPESYLTAKDPVCGMNVDRASARHFLRHQGGKYYFCSARCLEKFEAEPEKYLGDRPAPEPMPQGTKYTCPMDPEIIRDEPGDCPICGMALEPMGVPTGNEGPNPELIDFTRRFWVSLSLAIPLMIISMGPMVGLPVRDWLGERVAVWAEFALATPVVLWAAYPFFKRGWASIRNRSPNMWTLISIGVSAAYLYSVVAMLFPDLFPHEVRGHGDSVPVYFEASAVIIALVFLGQVLELKAREKTGSAIRALLDLAPKTARRVDADGSEHDVPLAEVKAGERLRIRPGESVPVDGIVEQGRSTIDESMITGEPIPVEKGEGDGLIGGTLNRNGTLVMRAEKVGSETTLSRIVELVAKAQRSRAPIQSLADRVSGWFVPTVVLIAILAFAAWMVFGPEPRLVYAIVSAVSVLIIACPCALGLATPMSIMTATGRGAQAGVLIREAAALERLAEVDTLIVDKTGTLTEGRPELSDVRAEQGFEENEVLALAASIEQGSEHPLAEAIVAGAKARGLAIPAAGDFEAVNGKGVSGTVGGRRLVLGNALFMQEHGIDAALTSQHADALRENGRSAILVAVDGKPAGVVAVSDPIKPTAAEALRELTRSGMRIVMATGDNERTAKAIAAKLGISEIRAGMLPQAKADLVAELKGRGAVVVMAGDGINDAPALAAADVGIAMGTGADVALESAGITLVKGDLTGIVRARHLAEKTLSNIRQNLFFAFLYNALGVPVAAGVLYPVTGTLLSPMLAAAAMSLSSVSVIANALRLRTVRL</sequence>
<feature type="domain" description="TRASH" evidence="13">
    <location>
        <begin position="86"/>
        <end position="124"/>
    </location>
</feature>
<evidence type="ECO:0000256" key="5">
    <source>
        <dbReference type="ARBA" id="ARBA00022723"/>
    </source>
</evidence>
<dbReference type="InterPro" id="IPR008250">
    <property type="entry name" value="ATPase_P-typ_transduc_dom_A_sf"/>
</dbReference>
<evidence type="ECO:0000256" key="8">
    <source>
        <dbReference type="ARBA" id="ARBA00022967"/>
    </source>
</evidence>
<dbReference type="FunFam" id="2.70.150.10:FF:000020">
    <property type="entry name" value="Copper-exporting P-type ATPase A"/>
    <property type="match status" value="1"/>
</dbReference>
<dbReference type="InterPro" id="IPR007029">
    <property type="entry name" value="YHS_dom"/>
</dbReference>
<organism evidence="14 15">
    <name type="scientific">Aquamicrobium lusatiense</name>
    <dbReference type="NCBI Taxonomy" id="89772"/>
    <lineage>
        <taxon>Bacteria</taxon>
        <taxon>Pseudomonadati</taxon>
        <taxon>Pseudomonadota</taxon>
        <taxon>Alphaproteobacteria</taxon>
        <taxon>Hyphomicrobiales</taxon>
        <taxon>Phyllobacteriaceae</taxon>
        <taxon>Aquamicrobium</taxon>
    </lineage>
</organism>
<keyword evidence="3 11" id="KW-1003">Cell membrane</keyword>
<accession>A0A7W9S054</accession>
<dbReference type="GO" id="GO:0005507">
    <property type="term" value="F:copper ion binding"/>
    <property type="evidence" value="ECO:0007669"/>
    <property type="project" value="TreeGrafter"/>
</dbReference>
<dbReference type="PRINTS" id="PR00119">
    <property type="entry name" value="CATATPASE"/>
</dbReference>
<gene>
    <name evidence="14" type="ORF">HNR59_000795</name>
</gene>
<dbReference type="InterPro" id="IPR012348">
    <property type="entry name" value="RNR-like"/>
</dbReference>
<evidence type="ECO:0000256" key="12">
    <source>
        <dbReference type="SAM" id="MobiDB-lite"/>
    </source>
</evidence>
<dbReference type="CDD" id="cd02094">
    <property type="entry name" value="P-type_ATPase_Cu-like"/>
    <property type="match status" value="1"/>
</dbReference>
<dbReference type="Gene3D" id="3.40.1110.10">
    <property type="entry name" value="Calcium-transporting ATPase, cytoplasmic domain N"/>
    <property type="match status" value="1"/>
</dbReference>
<keyword evidence="8" id="KW-1278">Translocase</keyword>
<dbReference type="Gene3D" id="1.10.620.20">
    <property type="entry name" value="Ribonucleotide Reductase, subunit A"/>
    <property type="match status" value="2"/>
</dbReference>
<keyword evidence="10 11" id="KW-0472">Membrane</keyword>
<dbReference type="NCBIfam" id="TIGR01494">
    <property type="entry name" value="ATPase_P-type"/>
    <property type="match status" value="1"/>
</dbReference>
<protein>
    <submittedName>
        <fullName evidence="14">Cu+-exporting ATPase</fullName>
    </submittedName>
</protein>
<dbReference type="SUPFAM" id="SSF81665">
    <property type="entry name" value="Calcium ATPase, transmembrane domain M"/>
    <property type="match status" value="1"/>
</dbReference>
<dbReference type="Gene3D" id="2.70.150.10">
    <property type="entry name" value="Calcium-transporting ATPase, cytoplasmic transduction domain A"/>
    <property type="match status" value="1"/>
</dbReference>
<dbReference type="GO" id="GO:0016491">
    <property type="term" value="F:oxidoreductase activity"/>
    <property type="evidence" value="ECO:0007669"/>
    <property type="project" value="InterPro"/>
</dbReference>
<dbReference type="PANTHER" id="PTHR43520">
    <property type="entry name" value="ATP7, ISOFORM B"/>
    <property type="match status" value="1"/>
</dbReference>
<dbReference type="SUPFAM" id="SSF81653">
    <property type="entry name" value="Calcium ATPase, transduction domain A"/>
    <property type="match status" value="1"/>
</dbReference>
<dbReference type="GO" id="GO:0043682">
    <property type="term" value="F:P-type divalent copper transporter activity"/>
    <property type="evidence" value="ECO:0007669"/>
    <property type="project" value="TreeGrafter"/>
</dbReference>
<evidence type="ECO:0000256" key="2">
    <source>
        <dbReference type="ARBA" id="ARBA00006024"/>
    </source>
</evidence>
<feature type="transmembrane region" description="Helical" evidence="11">
    <location>
        <begin position="790"/>
        <end position="809"/>
    </location>
</feature>
<dbReference type="InterPro" id="IPR044492">
    <property type="entry name" value="P_typ_ATPase_HD_dom"/>
</dbReference>
<dbReference type="GO" id="GO:0005524">
    <property type="term" value="F:ATP binding"/>
    <property type="evidence" value="ECO:0007669"/>
    <property type="project" value="UniProtKB-UniRule"/>
</dbReference>
<evidence type="ECO:0000259" key="13">
    <source>
        <dbReference type="SMART" id="SM00746"/>
    </source>
</evidence>
<dbReference type="InterPro" id="IPR023214">
    <property type="entry name" value="HAD_sf"/>
</dbReference>